<dbReference type="SUPFAM" id="SSF46785">
    <property type="entry name" value="Winged helix' DNA-binding domain"/>
    <property type="match status" value="1"/>
</dbReference>
<dbReference type="InterPro" id="IPR000835">
    <property type="entry name" value="HTH_MarR-typ"/>
</dbReference>
<proteinExistence type="predicted"/>
<evidence type="ECO:0000313" key="3">
    <source>
        <dbReference type="Proteomes" id="UP001141259"/>
    </source>
</evidence>
<dbReference type="PANTHER" id="PTHR33164:SF43">
    <property type="entry name" value="HTH-TYPE TRANSCRIPTIONAL REPRESSOR YETL"/>
    <property type="match status" value="1"/>
</dbReference>
<protein>
    <submittedName>
        <fullName evidence="2">MarR family transcriptional regulator</fullName>
    </submittedName>
</protein>
<dbReference type="SMART" id="SM00347">
    <property type="entry name" value="HTH_MARR"/>
    <property type="match status" value="1"/>
</dbReference>
<dbReference type="PRINTS" id="PR00598">
    <property type="entry name" value="HTHMARR"/>
</dbReference>
<dbReference type="PANTHER" id="PTHR33164">
    <property type="entry name" value="TRANSCRIPTIONAL REGULATOR, MARR FAMILY"/>
    <property type="match status" value="1"/>
</dbReference>
<dbReference type="EMBL" id="JANYMP010000011">
    <property type="protein sequence ID" value="MCS7479872.1"/>
    <property type="molecule type" value="Genomic_DNA"/>
</dbReference>
<dbReference type="RefSeq" id="WP_259625367.1">
    <property type="nucleotide sequence ID" value="NZ_JANYMP010000011.1"/>
</dbReference>
<dbReference type="GO" id="GO:0006950">
    <property type="term" value="P:response to stress"/>
    <property type="evidence" value="ECO:0007669"/>
    <property type="project" value="TreeGrafter"/>
</dbReference>
<gene>
    <name evidence="2" type="ORF">NZH93_23670</name>
</gene>
<reference evidence="2" key="1">
    <citation type="submission" date="2022-08" db="EMBL/GenBank/DDBJ databases">
        <authorList>
            <person name="Tistechok S."/>
            <person name="Samborskyy M."/>
            <person name="Roman I."/>
        </authorList>
    </citation>
    <scope>NUCLEOTIDE SEQUENCE</scope>
    <source>
        <strain evidence="2">DSM 103496</strain>
    </source>
</reference>
<name>A0A9X2VPN7_9PSEU</name>
<dbReference type="InterPro" id="IPR039422">
    <property type="entry name" value="MarR/SlyA-like"/>
</dbReference>
<sequence length="151" mass="16446">MTFLEDLVHDEHPLAQDLGFLLSRASGVFAKTASEALSPLGLRVRSYSVLAFASEVETGVTQRRLAELMGLDPSQVVALVDELEGNGLVRRVTDPNDRRSKLVSATSEGTRVRSEGGRRIAEAQSGIMADVKPETQVELNALLRQLVFPDE</sequence>
<dbReference type="Proteomes" id="UP001141259">
    <property type="component" value="Unassembled WGS sequence"/>
</dbReference>
<accession>A0A9X2VPN7</accession>
<keyword evidence="3" id="KW-1185">Reference proteome</keyword>
<dbReference type="Pfam" id="PF12802">
    <property type="entry name" value="MarR_2"/>
    <property type="match status" value="1"/>
</dbReference>
<dbReference type="InterPro" id="IPR036390">
    <property type="entry name" value="WH_DNA-bd_sf"/>
</dbReference>
<evidence type="ECO:0000259" key="1">
    <source>
        <dbReference type="PROSITE" id="PS50995"/>
    </source>
</evidence>
<dbReference type="InterPro" id="IPR036388">
    <property type="entry name" value="WH-like_DNA-bd_sf"/>
</dbReference>
<comment type="caution">
    <text evidence="2">The sequence shown here is derived from an EMBL/GenBank/DDBJ whole genome shotgun (WGS) entry which is preliminary data.</text>
</comment>
<dbReference type="Gene3D" id="1.10.10.10">
    <property type="entry name" value="Winged helix-like DNA-binding domain superfamily/Winged helix DNA-binding domain"/>
    <property type="match status" value="1"/>
</dbReference>
<dbReference type="PROSITE" id="PS50995">
    <property type="entry name" value="HTH_MARR_2"/>
    <property type="match status" value="1"/>
</dbReference>
<feature type="domain" description="HTH marR-type" evidence="1">
    <location>
        <begin position="15"/>
        <end position="148"/>
    </location>
</feature>
<organism evidence="2 3">
    <name type="scientific">Umezawaea endophytica</name>
    <dbReference type="NCBI Taxonomy" id="1654476"/>
    <lineage>
        <taxon>Bacteria</taxon>
        <taxon>Bacillati</taxon>
        <taxon>Actinomycetota</taxon>
        <taxon>Actinomycetes</taxon>
        <taxon>Pseudonocardiales</taxon>
        <taxon>Pseudonocardiaceae</taxon>
        <taxon>Umezawaea</taxon>
    </lineage>
</organism>
<evidence type="ECO:0000313" key="2">
    <source>
        <dbReference type="EMBL" id="MCS7479872.1"/>
    </source>
</evidence>
<dbReference type="AlphaFoldDB" id="A0A9X2VPN7"/>
<dbReference type="GO" id="GO:0003700">
    <property type="term" value="F:DNA-binding transcription factor activity"/>
    <property type="evidence" value="ECO:0007669"/>
    <property type="project" value="InterPro"/>
</dbReference>